<feature type="domain" description="NADP-dependent oxidoreductase" evidence="3">
    <location>
        <begin position="111"/>
        <end position="415"/>
    </location>
</feature>
<evidence type="ECO:0000313" key="4">
    <source>
        <dbReference type="EMBL" id="POY73615.1"/>
    </source>
</evidence>
<proteinExistence type="predicted"/>
<organism evidence="4 5">
    <name type="scientific">Rhodotorula taiwanensis</name>
    <dbReference type="NCBI Taxonomy" id="741276"/>
    <lineage>
        <taxon>Eukaryota</taxon>
        <taxon>Fungi</taxon>
        <taxon>Dikarya</taxon>
        <taxon>Basidiomycota</taxon>
        <taxon>Pucciniomycotina</taxon>
        <taxon>Microbotryomycetes</taxon>
        <taxon>Sporidiobolales</taxon>
        <taxon>Sporidiobolaceae</taxon>
        <taxon>Rhodotorula</taxon>
    </lineage>
</organism>
<keyword evidence="1" id="KW-0560">Oxidoreductase</keyword>
<feature type="region of interest" description="Disordered" evidence="2">
    <location>
        <begin position="84"/>
        <end position="103"/>
    </location>
</feature>
<protein>
    <recommendedName>
        <fullName evidence="3">NADP-dependent oxidoreductase domain-containing protein</fullName>
    </recommendedName>
</protein>
<dbReference type="EMBL" id="PJQD01000035">
    <property type="protein sequence ID" value="POY73615.1"/>
    <property type="molecule type" value="Genomic_DNA"/>
</dbReference>
<dbReference type="SUPFAM" id="SSF51430">
    <property type="entry name" value="NAD(P)-linked oxidoreductase"/>
    <property type="match status" value="1"/>
</dbReference>
<dbReference type="STRING" id="741276.A0A2S5BA09"/>
<dbReference type="GO" id="GO:0016491">
    <property type="term" value="F:oxidoreductase activity"/>
    <property type="evidence" value="ECO:0007669"/>
    <property type="project" value="UniProtKB-KW"/>
</dbReference>
<evidence type="ECO:0000313" key="5">
    <source>
        <dbReference type="Proteomes" id="UP000237144"/>
    </source>
</evidence>
<dbReference type="InterPro" id="IPR036812">
    <property type="entry name" value="NAD(P)_OxRdtase_dom_sf"/>
</dbReference>
<reference evidence="4 5" key="1">
    <citation type="journal article" date="2018" name="Front. Microbiol.">
        <title>Prospects for Fungal Bioremediation of Acidic Radioactive Waste Sites: Characterization and Genome Sequence of Rhodotorula taiwanensis MD1149.</title>
        <authorList>
            <person name="Tkavc R."/>
            <person name="Matrosova V.Y."/>
            <person name="Grichenko O.E."/>
            <person name="Gostincar C."/>
            <person name="Volpe R.P."/>
            <person name="Klimenkova P."/>
            <person name="Gaidamakova E.K."/>
            <person name="Zhou C.E."/>
            <person name="Stewart B.J."/>
            <person name="Lyman M.G."/>
            <person name="Malfatti S.A."/>
            <person name="Rubinfeld B."/>
            <person name="Courtot M."/>
            <person name="Singh J."/>
            <person name="Dalgard C.L."/>
            <person name="Hamilton T."/>
            <person name="Frey K.G."/>
            <person name="Gunde-Cimerman N."/>
            <person name="Dugan L."/>
            <person name="Daly M.J."/>
        </authorList>
    </citation>
    <scope>NUCLEOTIDE SEQUENCE [LARGE SCALE GENOMIC DNA]</scope>
    <source>
        <strain evidence="4 5">MD1149</strain>
    </source>
</reference>
<gene>
    <name evidence="4" type="ORF">BMF94_3149</name>
</gene>
<accession>A0A2S5BA09</accession>
<dbReference type="InterPro" id="IPR050791">
    <property type="entry name" value="Aldo-Keto_reductase"/>
</dbReference>
<dbReference type="PANTHER" id="PTHR43625:SF7">
    <property type="entry name" value="REDUCTASE (YAKC), PUTATIVE (AFU_ORTHOLOGUE AFUA_8G01560)-RELATED"/>
    <property type="match status" value="1"/>
</dbReference>
<name>A0A2S5BA09_9BASI</name>
<evidence type="ECO:0000259" key="3">
    <source>
        <dbReference type="Pfam" id="PF00248"/>
    </source>
</evidence>
<evidence type="ECO:0000256" key="2">
    <source>
        <dbReference type="SAM" id="MobiDB-lite"/>
    </source>
</evidence>
<comment type="caution">
    <text evidence="4">The sequence shown here is derived from an EMBL/GenBank/DDBJ whole genome shotgun (WGS) entry which is preliminary data.</text>
</comment>
<dbReference type="Pfam" id="PF00248">
    <property type="entry name" value="Aldo_ket_red"/>
    <property type="match status" value="1"/>
</dbReference>
<keyword evidence="5" id="KW-1185">Reference proteome</keyword>
<sequence>MPAGALRDPPDTTQVSGLLRMTRDAVAPHMHGAIHHSLVNLSSEIHACFLISVYSVYELPSLAFRTRRLHFGRSMQRASPPALNHRRRFDLPPTMPSTTRLADGTELPLPGFGAMGMSFAYGEKNDEQSKKTLRKAIELGCTVWDTADMYGRGHNEQIIGEVLREGENRKKVFLIDKFGNRWDDEKKSFYVDGSPEWTIEALDQSIKHLGGLYPDAYLLHRVDKRTPIEQTVRALDALRKEGKTKYIGLSECSAETLRRAAKEATIDFVEVEYSPWELVMERNGVLDACKELGIKVLAYSPLGRGFLTGRYKSAEDFKKDGDFERLTRYWNSRQNWPRLTEENFQKNYKIVEEFERLAAKKGCKPSQLALAWLMAQGDHIIPIPGTKSEKYLVENFAARDIELSQAEIDEVRKVIDDNAPVGDRYPAGAMAALDQ</sequence>
<dbReference type="PANTHER" id="PTHR43625">
    <property type="entry name" value="AFLATOXIN B1 ALDEHYDE REDUCTASE"/>
    <property type="match status" value="1"/>
</dbReference>
<dbReference type="OrthoDB" id="37537at2759"/>
<evidence type="ECO:0000256" key="1">
    <source>
        <dbReference type="ARBA" id="ARBA00023002"/>
    </source>
</evidence>
<dbReference type="Proteomes" id="UP000237144">
    <property type="component" value="Unassembled WGS sequence"/>
</dbReference>
<dbReference type="InterPro" id="IPR023210">
    <property type="entry name" value="NADP_OxRdtase_dom"/>
</dbReference>
<dbReference type="AlphaFoldDB" id="A0A2S5BA09"/>
<dbReference type="Gene3D" id="3.20.20.100">
    <property type="entry name" value="NADP-dependent oxidoreductase domain"/>
    <property type="match status" value="1"/>
</dbReference>
<dbReference type="GO" id="GO:0005737">
    <property type="term" value="C:cytoplasm"/>
    <property type="evidence" value="ECO:0007669"/>
    <property type="project" value="TreeGrafter"/>
</dbReference>